<dbReference type="KEGG" id="csol:105365742"/>
<evidence type="ECO:0000256" key="1">
    <source>
        <dbReference type="SAM" id="MobiDB-lite"/>
    </source>
</evidence>
<sequence>MRIKKKELKDLSNITQSNEEKVDKDNTDVKKNEPSKRQLKKEKAEVRALEAKEANKQVIAQKALNYVSQWKHVRNEWKFEKLKQIWLMDNLLNVKYVPDKSFTIILEYFEGCVGSAKKQLVNKAMEVVKKLEDKIKNDEIEETIEYKRARQLLQTLPIET</sequence>
<dbReference type="PANTHER" id="PTHR22306">
    <property type="entry name" value="CHROMOSOME 7 OPEN READING FRAME 50"/>
    <property type="match status" value="1"/>
</dbReference>
<dbReference type="RefSeq" id="XP_011502281.1">
    <property type="nucleotide sequence ID" value="XM_011503979.1"/>
</dbReference>
<dbReference type="Pfam" id="PF10180">
    <property type="entry name" value="WKF"/>
    <property type="match status" value="1"/>
</dbReference>
<dbReference type="PANTHER" id="PTHR22306:SF2">
    <property type="entry name" value="CHROMOSOME 7 OPEN READING FRAME 50"/>
    <property type="match status" value="1"/>
</dbReference>
<gene>
    <name evidence="4" type="primary">LOC105365742</name>
</gene>
<keyword evidence="3" id="KW-1185">Reference proteome</keyword>
<feature type="compositionally biased region" description="Basic and acidic residues" evidence="1">
    <location>
        <begin position="18"/>
        <end position="43"/>
    </location>
</feature>
<feature type="domain" description="WKF" evidence="2">
    <location>
        <begin position="65"/>
        <end position="127"/>
    </location>
</feature>
<name>A0AAJ6YQE3_9HYME</name>
<proteinExistence type="predicted"/>
<dbReference type="GeneID" id="105365742"/>
<dbReference type="Proteomes" id="UP000695007">
    <property type="component" value="Unplaced"/>
</dbReference>
<protein>
    <submittedName>
        <fullName evidence="4">Uncharacterized protein C7orf50 homolog</fullName>
    </submittedName>
</protein>
<accession>A0AAJ6YQE3</accession>
<organism evidence="3 4">
    <name type="scientific">Ceratosolen solmsi marchali</name>
    <dbReference type="NCBI Taxonomy" id="326594"/>
    <lineage>
        <taxon>Eukaryota</taxon>
        <taxon>Metazoa</taxon>
        <taxon>Ecdysozoa</taxon>
        <taxon>Arthropoda</taxon>
        <taxon>Hexapoda</taxon>
        <taxon>Insecta</taxon>
        <taxon>Pterygota</taxon>
        <taxon>Neoptera</taxon>
        <taxon>Endopterygota</taxon>
        <taxon>Hymenoptera</taxon>
        <taxon>Apocrita</taxon>
        <taxon>Proctotrupomorpha</taxon>
        <taxon>Chalcidoidea</taxon>
        <taxon>Agaonidae</taxon>
        <taxon>Agaoninae</taxon>
        <taxon>Ceratosolen</taxon>
    </lineage>
</organism>
<dbReference type="InterPro" id="IPR019327">
    <property type="entry name" value="WKF"/>
</dbReference>
<evidence type="ECO:0000313" key="4">
    <source>
        <dbReference type="RefSeq" id="XP_011502281.1"/>
    </source>
</evidence>
<feature type="region of interest" description="Disordered" evidence="1">
    <location>
        <begin position="1"/>
        <end position="43"/>
    </location>
</feature>
<evidence type="ECO:0000259" key="2">
    <source>
        <dbReference type="Pfam" id="PF10180"/>
    </source>
</evidence>
<reference evidence="4" key="1">
    <citation type="submission" date="2025-08" db="UniProtKB">
        <authorList>
            <consortium name="RefSeq"/>
        </authorList>
    </citation>
    <scope>IDENTIFICATION</scope>
</reference>
<evidence type="ECO:0000313" key="3">
    <source>
        <dbReference type="Proteomes" id="UP000695007"/>
    </source>
</evidence>
<dbReference type="AlphaFoldDB" id="A0AAJ6YQE3"/>